<dbReference type="EMBL" id="JASCZI010151049">
    <property type="protein sequence ID" value="MED6167859.1"/>
    <property type="molecule type" value="Genomic_DNA"/>
</dbReference>
<sequence>MAWMAGANPYDGDRILCSIPYESVSMKENSIYSMSNFIVKVHRSGLKVTPFKYKLGVFLKTNVSILSGDVFPFCHFLFTPFREIDEMCASNNIFLIDYIGQVVGKEAPEDIIIKTGQSSKRLRLYLEDVELSSPKFFVSSVMLK</sequence>
<evidence type="ECO:0000313" key="1">
    <source>
        <dbReference type="EMBL" id="MED6167859.1"/>
    </source>
</evidence>
<proteinExistence type="predicted"/>
<comment type="caution">
    <text evidence="1">The sequence shown here is derived from an EMBL/GenBank/DDBJ whole genome shotgun (WGS) entry which is preliminary data.</text>
</comment>
<reference evidence="1 2" key="1">
    <citation type="journal article" date="2023" name="Plants (Basel)">
        <title>Bridging the Gap: Combining Genomics and Transcriptomics Approaches to Understand Stylosanthes scabra, an Orphan Legume from the Brazilian Caatinga.</title>
        <authorList>
            <person name="Ferreira-Neto J.R.C."/>
            <person name="da Silva M.D."/>
            <person name="Binneck E."/>
            <person name="de Melo N.F."/>
            <person name="da Silva R.H."/>
            <person name="de Melo A.L.T.M."/>
            <person name="Pandolfi V."/>
            <person name="Bustamante F.O."/>
            <person name="Brasileiro-Vidal A.C."/>
            <person name="Benko-Iseppon A.M."/>
        </authorList>
    </citation>
    <scope>NUCLEOTIDE SEQUENCE [LARGE SCALE GENOMIC DNA]</scope>
    <source>
        <tissue evidence="1">Leaves</tissue>
    </source>
</reference>
<organism evidence="1 2">
    <name type="scientific">Stylosanthes scabra</name>
    <dbReference type="NCBI Taxonomy" id="79078"/>
    <lineage>
        <taxon>Eukaryota</taxon>
        <taxon>Viridiplantae</taxon>
        <taxon>Streptophyta</taxon>
        <taxon>Embryophyta</taxon>
        <taxon>Tracheophyta</taxon>
        <taxon>Spermatophyta</taxon>
        <taxon>Magnoliopsida</taxon>
        <taxon>eudicotyledons</taxon>
        <taxon>Gunneridae</taxon>
        <taxon>Pentapetalae</taxon>
        <taxon>rosids</taxon>
        <taxon>fabids</taxon>
        <taxon>Fabales</taxon>
        <taxon>Fabaceae</taxon>
        <taxon>Papilionoideae</taxon>
        <taxon>50 kb inversion clade</taxon>
        <taxon>dalbergioids sensu lato</taxon>
        <taxon>Dalbergieae</taxon>
        <taxon>Pterocarpus clade</taxon>
        <taxon>Stylosanthes</taxon>
    </lineage>
</organism>
<dbReference type="InterPro" id="IPR012340">
    <property type="entry name" value="NA-bd_OB-fold"/>
</dbReference>
<keyword evidence="2" id="KW-1185">Reference proteome</keyword>
<dbReference type="Proteomes" id="UP001341840">
    <property type="component" value="Unassembled WGS sequence"/>
</dbReference>
<accession>A0ABU6V3R1</accession>
<gene>
    <name evidence="1" type="ORF">PIB30_006830</name>
</gene>
<protein>
    <submittedName>
        <fullName evidence="1">Uncharacterized protein</fullName>
    </submittedName>
</protein>
<name>A0ABU6V3R1_9FABA</name>
<evidence type="ECO:0000313" key="2">
    <source>
        <dbReference type="Proteomes" id="UP001341840"/>
    </source>
</evidence>
<dbReference type="Gene3D" id="2.40.50.140">
    <property type="entry name" value="Nucleic acid-binding proteins"/>
    <property type="match status" value="1"/>
</dbReference>